<evidence type="ECO:0000313" key="1">
    <source>
        <dbReference type="EMBL" id="JAH29149.1"/>
    </source>
</evidence>
<dbReference type="AlphaFoldDB" id="A0A0E9RJ63"/>
<dbReference type="EMBL" id="GBXM01079428">
    <property type="protein sequence ID" value="JAH29149.1"/>
    <property type="molecule type" value="Transcribed_RNA"/>
</dbReference>
<reference evidence="1" key="2">
    <citation type="journal article" date="2015" name="Fish Shellfish Immunol.">
        <title>Early steps in the European eel (Anguilla anguilla)-Vibrio vulnificus interaction in the gills: Role of the RtxA13 toxin.</title>
        <authorList>
            <person name="Callol A."/>
            <person name="Pajuelo D."/>
            <person name="Ebbesson L."/>
            <person name="Teles M."/>
            <person name="MacKenzie S."/>
            <person name="Amaro C."/>
        </authorList>
    </citation>
    <scope>NUCLEOTIDE SEQUENCE</scope>
</reference>
<proteinExistence type="predicted"/>
<reference evidence="1" key="1">
    <citation type="submission" date="2014-11" db="EMBL/GenBank/DDBJ databases">
        <authorList>
            <person name="Amaro Gonzalez C."/>
        </authorList>
    </citation>
    <scope>NUCLEOTIDE SEQUENCE</scope>
</reference>
<name>A0A0E9RJ63_ANGAN</name>
<protein>
    <submittedName>
        <fullName evidence="1">Uncharacterized protein</fullName>
    </submittedName>
</protein>
<accession>A0A0E9RJ63</accession>
<organism evidence="1">
    <name type="scientific">Anguilla anguilla</name>
    <name type="common">European freshwater eel</name>
    <name type="synonym">Muraena anguilla</name>
    <dbReference type="NCBI Taxonomy" id="7936"/>
    <lineage>
        <taxon>Eukaryota</taxon>
        <taxon>Metazoa</taxon>
        <taxon>Chordata</taxon>
        <taxon>Craniata</taxon>
        <taxon>Vertebrata</taxon>
        <taxon>Euteleostomi</taxon>
        <taxon>Actinopterygii</taxon>
        <taxon>Neopterygii</taxon>
        <taxon>Teleostei</taxon>
        <taxon>Anguilliformes</taxon>
        <taxon>Anguillidae</taxon>
        <taxon>Anguilla</taxon>
    </lineage>
</organism>
<sequence>MLYYTTVCQQQQSPCRIHV</sequence>